<dbReference type="SUPFAM" id="SSF53822">
    <property type="entry name" value="Periplasmic binding protein-like I"/>
    <property type="match status" value="1"/>
</dbReference>
<keyword evidence="3" id="KW-1003">Cell membrane</keyword>
<comment type="subcellular location">
    <subcellularLocation>
        <location evidence="1">Cell membrane</location>
        <topology evidence="1">Lipid-anchor</topology>
    </subcellularLocation>
</comment>
<dbReference type="AlphaFoldDB" id="A0A2I9CS34"/>
<protein>
    <submittedName>
        <fullName evidence="9">Putative basic membrane lipoprotein</fullName>
    </submittedName>
</protein>
<reference evidence="10" key="1">
    <citation type="submission" date="2018-01" db="EMBL/GenBank/DDBJ databases">
        <title>Draft Genome Sequence of the Radioresistant Bacterium Deinococcus aerius TR0125, Isolated from the Higher Atmosphere above Japan.</title>
        <authorList>
            <person name="Satoh K."/>
            <person name="Arai H."/>
            <person name="Sanzen T."/>
            <person name="Kawaguchi Y."/>
            <person name="Hayashi H."/>
            <person name="Yokobori S."/>
            <person name="Yamagishi A."/>
            <person name="Oono Y."/>
            <person name="Narumi I."/>
        </authorList>
    </citation>
    <scope>NUCLEOTIDE SEQUENCE [LARGE SCALE GENOMIC DNA]</scope>
    <source>
        <strain evidence="10">TR0125</strain>
    </source>
</reference>
<proteinExistence type="inferred from homology"/>
<evidence type="ECO:0000256" key="4">
    <source>
        <dbReference type="ARBA" id="ARBA00022729"/>
    </source>
</evidence>
<dbReference type="InterPro" id="IPR003760">
    <property type="entry name" value="PnrA-like"/>
</dbReference>
<evidence type="ECO:0000313" key="10">
    <source>
        <dbReference type="Proteomes" id="UP000236569"/>
    </source>
</evidence>
<evidence type="ECO:0000256" key="7">
    <source>
        <dbReference type="SAM" id="SignalP"/>
    </source>
</evidence>
<comment type="similarity">
    <text evidence="2">Belongs to the BMP lipoprotein family.</text>
</comment>
<dbReference type="RefSeq" id="WP_103127929.1">
    <property type="nucleotide sequence ID" value="NZ_BFAG01000001.1"/>
</dbReference>
<name>A0A2I9CS34_9DEIO</name>
<dbReference type="OrthoDB" id="58001at2"/>
<keyword evidence="5" id="KW-0472">Membrane</keyword>
<gene>
    <name evidence="9" type="ORF">DAERI_010571</name>
</gene>
<feature type="chain" id="PRO_5014455721" evidence="7">
    <location>
        <begin position="26"/>
        <end position="369"/>
    </location>
</feature>
<evidence type="ECO:0000259" key="8">
    <source>
        <dbReference type="Pfam" id="PF02608"/>
    </source>
</evidence>
<keyword evidence="10" id="KW-1185">Reference proteome</keyword>
<evidence type="ECO:0000313" key="9">
    <source>
        <dbReference type="EMBL" id="GBF04399.1"/>
    </source>
</evidence>
<dbReference type="GO" id="GO:0005886">
    <property type="term" value="C:plasma membrane"/>
    <property type="evidence" value="ECO:0007669"/>
    <property type="project" value="UniProtKB-SubCell"/>
</dbReference>
<dbReference type="InterPro" id="IPR050957">
    <property type="entry name" value="BMP_lipoprotein"/>
</dbReference>
<dbReference type="EMBL" id="BFAG01000001">
    <property type="protein sequence ID" value="GBF04399.1"/>
    <property type="molecule type" value="Genomic_DNA"/>
</dbReference>
<evidence type="ECO:0000256" key="5">
    <source>
        <dbReference type="ARBA" id="ARBA00023136"/>
    </source>
</evidence>
<evidence type="ECO:0000256" key="3">
    <source>
        <dbReference type="ARBA" id="ARBA00022475"/>
    </source>
</evidence>
<dbReference type="Pfam" id="PF02608">
    <property type="entry name" value="Bmp"/>
    <property type="match status" value="1"/>
</dbReference>
<organism evidence="9 10">
    <name type="scientific">Deinococcus aerius</name>
    <dbReference type="NCBI Taxonomy" id="200253"/>
    <lineage>
        <taxon>Bacteria</taxon>
        <taxon>Thermotogati</taxon>
        <taxon>Deinococcota</taxon>
        <taxon>Deinococci</taxon>
        <taxon>Deinococcales</taxon>
        <taxon>Deinococcaceae</taxon>
        <taxon>Deinococcus</taxon>
    </lineage>
</organism>
<evidence type="ECO:0000256" key="1">
    <source>
        <dbReference type="ARBA" id="ARBA00004193"/>
    </source>
</evidence>
<feature type="domain" description="ABC transporter substrate-binding protein PnrA-like" evidence="8">
    <location>
        <begin position="33"/>
        <end position="226"/>
    </location>
</feature>
<dbReference type="PANTHER" id="PTHR34296:SF2">
    <property type="entry name" value="ABC TRANSPORTER GUANOSINE-BINDING PROTEIN NUPN"/>
    <property type="match status" value="1"/>
</dbReference>
<evidence type="ECO:0000256" key="6">
    <source>
        <dbReference type="ARBA" id="ARBA00023288"/>
    </source>
</evidence>
<dbReference type="PANTHER" id="PTHR34296">
    <property type="entry name" value="TRANSCRIPTIONAL ACTIVATOR PROTEIN MED"/>
    <property type="match status" value="1"/>
</dbReference>
<evidence type="ECO:0000256" key="2">
    <source>
        <dbReference type="ARBA" id="ARBA00008610"/>
    </source>
</evidence>
<dbReference type="InterPro" id="IPR028082">
    <property type="entry name" value="Peripla_BP_I"/>
</dbReference>
<dbReference type="Proteomes" id="UP000236569">
    <property type="component" value="Unassembled WGS sequence"/>
</dbReference>
<sequence length="369" mass="38426">MKPTIRSARVPSLLALLALSGAAAAPSLNITLVFDPAGPWDKATNEAAGSGLERAVRDHGMPFSTVTATDTADILRQVRAAARTGSTLVIASGRDSAAPLTAAAREFPSVRFVGVDALPGGPNTAGLRFREQEGAFLAGFLAAAATSTRVLGVIATEGDVVARKYQAGFQAGVAFACPNCRVLSAALPRKGDMVAASTLARKQFAQGADIVLAAVGANNRGVVTAATAVQCLRAGSLPAGVRFQANPYAKVPRGEPYRAECRGETRPVFAIVTESNLDSEGDSDVDRKTLNHTLTSVVKRADNAVYTLVSEVAKGKSWRAGERAFGLENAGMELSLGDFNQALIPGDIKVKLQKVQKMIVTGLVKVPTQ</sequence>
<dbReference type="CDD" id="cd06354">
    <property type="entry name" value="PBP1_PrnA-like"/>
    <property type="match status" value="1"/>
</dbReference>
<dbReference type="Gene3D" id="3.40.50.2300">
    <property type="match status" value="4"/>
</dbReference>
<accession>A0A2I9CS34</accession>
<keyword evidence="6 9" id="KW-0449">Lipoprotein</keyword>
<comment type="caution">
    <text evidence="9">The sequence shown here is derived from an EMBL/GenBank/DDBJ whole genome shotgun (WGS) entry which is preliminary data.</text>
</comment>
<keyword evidence="4 7" id="KW-0732">Signal</keyword>
<feature type="signal peptide" evidence="7">
    <location>
        <begin position="1"/>
        <end position="25"/>
    </location>
</feature>